<dbReference type="InterPro" id="IPR017438">
    <property type="entry name" value="ATP-NAD_kinase_N"/>
</dbReference>
<dbReference type="InterPro" id="IPR016064">
    <property type="entry name" value="NAD/diacylglycerol_kinase_sf"/>
</dbReference>
<dbReference type="InterPro" id="IPR039065">
    <property type="entry name" value="AcoX-like"/>
</dbReference>
<dbReference type="Pfam" id="PF01513">
    <property type="entry name" value="NAD_kinase"/>
    <property type="match status" value="1"/>
</dbReference>
<dbReference type="PANTHER" id="PTHR40697:SF2">
    <property type="entry name" value="ATP-NAD KINASE-RELATED"/>
    <property type="match status" value="1"/>
</dbReference>
<evidence type="ECO:0008006" key="2">
    <source>
        <dbReference type="Google" id="ProtNLM"/>
    </source>
</evidence>
<dbReference type="GO" id="GO:0003951">
    <property type="term" value="F:NAD+ kinase activity"/>
    <property type="evidence" value="ECO:0007669"/>
    <property type="project" value="InterPro"/>
</dbReference>
<accession>A0A7J3SK60</accession>
<comment type="caution">
    <text evidence="1">The sequence shown here is derived from an EMBL/GenBank/DDBJ whole genome shotgun (WGS) entry which is preliminary data.</text>
</comment>
<proteinExistence type="predicted"/>
<evidence type="ECO:0000313" key="1">
    <source>
        <dbReference type="EMBL" id="HGZ59588.1"/>
    </source>
</evidence>
<protein>
    <recommendedName>
        <fullName evidence="2">ATP-NAD kinase</fullName>
    </recommendedName>
</protein>
<dbReference type="GO" id="GO:0006741">
    <property type="term" value="P:NADP+ biosynthetic process"/>
    <property type="evidence" value="ECO:0007669"/>
    <property type="project" value="InterPro"/>
</dbReference>
<dbReference type="EMBL" id="DTLS01000001">
    <property type="protein sequence ID" value="HGZ59588.1"/>
    <property type="molecule type" value="Genomic_DNA"/>
</dbReference>
<dbReference type="PANTHER" id="PTHR40697">
    <property type="entry name" value="ACETOIN CATABOLISM PROTEIN X"/>
    <property type="match status" value="1"/>
</dbReference>
<reference evidence="1" key="1">
    <citation type="journal article" date="2020" name="mSystems">
        <title>Genome- and Community-Level Interaction Insights into Carbon Utilization and Element Cycling Functions of Hydrothermarchaeota in Hydrothermal Sediment.</title>
        <authorList>
            <person name="Zhou Z."/>
            <person name="Liu Y."/>
            <person name="Xu W."/>
            <person name="Pan J."/>
            <person name="Luo Z.H."/>
            <person name="Li M."/>
        </authorList>
    </citation>
    <scope>NUCLEOTIDE SEQUENCE [LARGE SCALE GENOMIC DNA]</scope>
    <source>
        <strain evidence="1">SpSt-885</strain>
    </source>
</reference>
<gene>
    <name evidence="1" type="ORF">ENW83_00025</name>
</gene>
<dbReference type="InterPro" id="IPR002504">
    <property type="entry name" value="NADK"/>
</dbReference>
<dbReference type="Pfam" id="PF20143">
    <property type="entry name" value="NAD_kinase_C"/>
    <property type="match status" value="1"/>
</dbReference>
<organism evidence="1">
    <name type="scientific">Fervidicoccus fontis</name>
    <dbReference type="NCBI Taxonomy" id="683846"/>
    <lineage>
        <taxon>Archaea</taxon>
        <taxon>Thermoproteota</taxon>
        <taxon>Thermoprotei</taxon>
        <taxon>Fervidicoccales</taxon>
        <taxon>Fervidicoccaceae</taxon>
        <taxon>Fervidicoccus</taxon>
    </lineage>
</organism>
<dbReference type="AlphaFoldDB" id="A0A7J3SK60"/>
<dbReference type="Gene3D" id="3.40.50.10330">
    <property type="entry name" value="Probable inorganic polyphosphate/atp-NAD kinase, domain 1"/>
    <property type="match status" value="1"/>
</dbReference>
<dbReference type="SUPFAM" id="SSF111331">
    <property type="entry name" value="NAD kinase/diacylglycerol kinase-like"/>
    <property type="match status" value="1"/>
</dbReference>
<sequence>MAKKIALIVNPIAGIGGPLSLKGSDGIPWGELGIHIGPSFKASVLFLKFAREVLEYSELNTIELLTPSGLMGEIPAREVGLNPKIICDPKEPTSKNDTLECSAAAVEEGAGIIIFVGGDGTAIDVLEGSGKEVLLLGVPGGTKVYSSIFARSVQAASHLFASYLRGDYITTEGEIILVDEISLRETGEFKISRMEIVQTIESKSGRFRQESKDFLASDEEEIEEIATCIAEEIQDRTPLIIGPGRTATAISSALGIKKRNVLSVSAGWKGKTFCEDCTSLEILDFSTEVGGGEKIKLILSPIGRSGFILGRGNQQIPLSVLNKIPIENLLIVATRTKAARLRRLLVDLKERAIEEKFSGYLRVRIGCNEETVMPILPA</sequence>
<name>A0A7J3SK60_9CREN</name>